<protein>
    <recommendedName>
        <fullName evidence="1">Peptidase S9 prolyl oligopeptidase catalytic domain-containing protein</fullName>
    </recommendedName>
</protein>
<name>M7ZK71_TRIUA</name>
<proteinExistence type="predicted"/>
<dbReference type="eggNOG" id="KOG2100">
    <property type="taxonomic scope" value="Eukaryota"/>
</dbReference>
<dbReference type="EMBL" id="KD066741">
    <property type="protein sequence ID" value="EMS63628.1"/>
    <property type="molecule type" value="Genomic_DNA"/>
</dbReference>
<evidence type="ECO:0000313" key="2">
    <source>
        <dbReference type="EMBL" id="EMS63628.1"/>
    </source>
</evidence>
<dbReference type="PANTHER" id="PTHR43056">
    <property type="entry name" value="PEPTIDASE S9 PROLYL OLIGOPEPTIDASE"/>
    <property type="match status" value="1"/>
</dbReference>
<feature type="domain" description="Peptidase S9 prolyl oligopeptidase catalytic" evidence="1">
    <location>
        <begin position="517"/>
        <end position="569"/>
    </location>
</feature>
<accession>M7ZK71</accession>
<feature type="domain" description="Peptidase S9 prolyl oligopeptidase catalytic" evidence="1">
    <location>
        <begin position="581"/>
        <end position="676"/>
    </location>
</feature>
<dbReference type="OMA" id="IMEDHRD"/>
<dbReference type="Gene3D" id="3.40.50.1820">
    <property type="entry name" value="alpha/beta hydrolase"/>
    <property type="match status" value="2"/>
</dbReference>
<dbReference type="GO" id="GO:0008236">
    <property type="term" value="F:serine-type peptidase activity"/>
    <property type="evidence" value="ECO:0007669"/>
    <property type="project" value="InterPro"/>
</dbReference>
<gene>
    <name evidence="2" type="ORF">TRIUR3_32543</name>
</gene>
<dbReference type="GO" id="GO:0006508">
    <property type="term" value="P:proteolysis"/>
    <property type="evidence" value="ECO:0007669"/>
    <property type="project" value="InterPro"/>
</dbReference>
<reference evidence="2" key="1">
    <citation type="journal article" date="2013" name="Nature">
        <title>Draft genome of the wheat A-genome progenitor Triticum urartu.</title>
        <authorList>
            <person name="Ling H.Q."/>
            <person name="Zhao S."/>
            <person name="Liu D."/>
            <person name="Wang J."/>
            <person name="Sun H."/>
            <person name="Zhang C."/>
            <person name="Fan H."/>
            <person name="Li D."/>
            <person name="Dong L."/>
            <person name="Tao Y."/>
            <person name="Gao C."/>
            <person name="Wu H."/>
            <person name="Li Y."/>
            <person name="Cui Y."/>
            <person name="Guo X."/>
            <person name="Zheng S."/>
            <person name="Wang B."/>
            <person name="Yu K."/>
            <person name="Liang Q."/>
            <person name="Yang W."/>
            <person name="Lou X."/>
            <person name="Chen J."/>
            <person name="Feng M."/>
            <person name="Jian J."/>
            <person name="Zhang X."/>
            <person name="Luo G."/>
            <person name="Jiang Y."/>
            <person name="Liu J."/>
            <person name="Wang Z."/>
            <person name="Sha Y."/>
            <person name="Zhang B."/>
            <person name="Wu H."/>
            <person name="Tang D."/>
            <person name="Shen Q."/>
            <person name="Xue P."/>
            <person name="Zou S."/>
            <person name="Wang X."/>
            <person name="Liu X."/>
            <person name="Wang F."/>
            <person name="Yang Y."/>
            <person name="An X."/>
            <person name="Dong Z."/>
            <person name="Zhang K."/>
            <person name="Zhang X."/>
            <person name="Luo M.C."/>
            <person name="Dvorak J."/>
            <person name="Tong Y."/>
            <person name="Wang J."/>
            <person name="Yang H."/>
            <person name="Li Z."/>
            <person name="Wang D."/>
            <person name="Zhang A."/>
            <person name="Wang J."/>
        </authorList>
    </citation>
    <scope>NUCLEOTIDE SEQUENCE</scope>
</reference>
<dbReference type="InterPro" id="IPR029058">
    <property type="entry name" value="AB_hydrolase_fold"/>
</dbReference>
<dbReference type="Pfam" id="PF00326">
    <property type="entry name" value="Peptidase_S9"/>
    <property type="match status" value="2"/>
</dbReference>
<dbReference type="SUPFAM" id="SSF82171">
    <property type="entry name" value="DPP6 N-terminal domain-like"/>
    <property type="match status" value="1"/>
</dbReference>
<dbReference type="InterPro" id="IPR050585">
    <property type="entry name" value="Xaa-Pro_dipeptidyl-ppase/CocE"/>
</dbReference>
<dbReference type="PANTHER" id="PTHR43056:SF11">
    <property type="entry name" value="OS06G0215400 PROTEIN"/>
    <property type="match status" value="1"/>
</dbReference>
<dbReference type="STRING" id="4572.M7ZK71"/>
<sequence length="696" mass="78601">MWMDFMRRKEERFKVMAIDEERKLMTYEKKLVLKETRAKQSRIEHWHAKTAILDIVKINVSNKLRDADALTSPLFPRRAVLVKEGAGADGRGSDVTPQEFAVRSLAQEYGGGAFAVQGDVVVFSNYSDQRLYKQTVGDNSPLPLTPDYGGSVVRYADGVFDPHFNRYVTVMEDHCKSGSNPITTVAAVSTSVEDVNEPTVLLSGNDFYAFPRIDPTEKRMAWIEWSDPNMSWDKAELWVGYFSSKGEVEKRICIAGGDPMIVESPTEPKWSSKGELFFITDRQSGFWNIYKWDEQSNVVVQVYSLDAEFSKPMWVFGVSSYAFLGNDDQSQKIVCCYRLLQFSVLTVFVLWLYGIHKDKPIFLLSRQNGKSYVGLLDHDSGSFSKIGLPFSAVTNIVSADGSFYVEGASASLPVSIAKVTLDEKRTMATDFSIVWSSSEDIKKYTPYFSLPEFMEFPTVIPGQHAYAYFYPPYNHTFQGSSDEKPPLLVRTHGNESNLTYLFLEGGPTDEARGILDLSVQYWTSRGWAFVDVNYGGSAGYGREYRERLLGQWGVVDVNDCCSCATFLIADLASLRAGMHKFEAYYIDNLVGNKQAYFERSPINFVERFTCPVILFQGLDDPVVSPDQATTIYKAIKDKGLPVALVEYEGEQHGFRKAENIKFTLEQQMMFFARLVGHFKVADNIAPIKIDNFDKAL</sequence>
<dbReference type="AlphaFoldDB" id="M7ZK71"/>
<organism evidence="2">
    <name type="scientific">Triticum urartu</name>
    <name type="common">Red wild einkorn</name>
    <name type="synonym">Crithodium urartu</name>
    <dbReference type="NCBI Taxonomy" id="4572"/>
    <lineage>
        <taxon>Eukaryota</taxon>
        <taxon>Viridiplantae</taxon>
        <taxon>Streptophyta</taxon>
        <taxon>Embryophyta</taxon>
        <taxon>Tracheophyta</taxon>
        <taxon>Spermatophyta</taxon>
        <taxon>Magnoliopsida</taxon>
        <taxon>Liliopsida</taxon>
        <taxon>Poales</taxon>
        <taxon>Poaceae</taxon>
        <taxon>BOP clade</taxon>
        <taxon>Pooideae</taxon>
        <taxon>Triticodae</taxon>
        <taxon>Triticeae</taxon>
        <taxon>Triticinae</taxon>
        <taxon>Triticum</taxon>
    </lineage>
</organism>
<evidence type="ECO:0000259" key="1">
    <source>
        <dbReference type="Pfam" id="PF00326"/>
    </source>
</evidence>
<dbReference type="SUPFAM" id="SSF53474">
    <property type="entry name" value="alpha/beta-Hydrolases"/>
    <property type="match status" value="1"/>
</dbReference>
<dbReference type="InterPro" id="IPR001375">
    <property type="entry name" value="Peptidase_S9_cat"/>
</dbReference>